<keyword evidence="2" id="KW-0812">Transmembrane</keyword>
<evidence type="ECO:0000313" key="3">
    <source>
        <dbReference type="EMBL" id="PKZ42653.1"/>
    </source>
</evidence>
<proteinExistence type="predicted"/>
<keyword evidence="2" id="KW-0472">Membrane</keyword>
<feature type="transmembrane region" description="Helical" evidence="2">
    <location>
        <begin position="83"/>
        <end position="105"/>
    </location>
</feature>
<name>A0A2I1PDD8_9MICO</name>
<dbReference type="OrthoDB" id="4965522at2"/>
<feature type="transmembrane region" description="Helical" evidence="2">
    <location>
        <begin position="56"/>
        <end position="77"/>
    </location>
</feature>
<protein>
    <submittedName>
        <fullName evidence="3">Uncharacterized protein</fullName>
    </submittedName>
</protein>
<organism evidence="3 4">
    <name type="scientific">Kytococcus schroeteri</name>
    <dbReference type="NCBI Taxonomy" id="138300"/>
    <lineage>
        <taxon>Bacteria</taxon>
        <taxon>Bacillati</taxon>
        <taxon>Actinomycetota</taxon>
        <taxon>Actinomycetes</taxon>
        <taxon>Micrococcales</taxon>
        <taxon>Kytococcaceae</taxon>
        <taxon>Kytococcus</taxon>
    </lineage>
</organism>
<feature type="region of interest" description="Disordered" evidence="1">
    <location>
        <begin position="1"/>
        <end position="25"/>
    </location>
</feature>
<dbReference type="Proteomes" id="UP000234206">
    <property type="component" value="Unassembled WGS sequence"/>
</dbReference>
<dbReference type="AlphaFoldDB" id="A0A2I1PDD8"/>
<evidence type="ECO:0000313" key="4">
    <source>
        <dbReference type="Proteomes" id="UP000234206"/>
    </source>
</evidence>
<evidence type="ECO:0000256" key="2">
    <source>
        <dbReference type="SAM" id="Phobius"/>
    </source>
</evidence>
<keyword evidence="4" id="KW-1185">Reference proteome</keyword>
<comment type="caution">
    <text evidence="3">The sequence shown here is derived from an EMBL/GenBank/DDBJ whole genome shotgun (WGS) entry which is preliminary data.</text>
</comment>
<dbReference type="RefSeq" id="WP_070704619.1">
    <property type="nucleotide sequence ID" value="NZ_JBHLVH010000016.1"/>
</dbReference>
<accession>A0A2I1PDD8</accession>
<reference evidence="3 4" key="1">
    <citation type="submission" date="2017-12" db="EMBL/GenBank/DDBJ databases">
        <title>Phylogenetic diversity of female urinary microbiome.</title>
        <authorList>
            <person name="Thomas-White K."/>
            <person name="Wolfe A.J."/>
        </authorList>
    </citation>
    <scope>NUCLEOTIDE SEQUENCE [LARGE SCALE GENOMIC DNA]</scope>
    <source>
        <strain evidence="3 4">UMB1298</strain>
    </source>
</reference>
<keyword evidence="2" id="KW-1133">Transmembrane helix</keyword>
<gene>
    <name evidence="3" type="ORF">CYJ76_01975</name>
</gene>
<dbReference type="EMBL" id="PKIZ01000002">
    <property type="protein sequence ID" value="PKZ42653.1"/>
    <property type="molecule type" value="Genomic_DNA"/>
</dbReference>
<feature type="compositionally biased region" description="Polar residues" evidence="1">
    <location>
        <begin position="1"/>
        <end position="20"/>
    </location>
</feature>
<evidence type="ECO:0000256" key="1">
    <source>
        <dbReference type="SAM" id="MobiDB-lite"/>
    </source>
</evidence>
<sequence length="223" mass="23680">MRPTTSPRTSPGHPSQQATASRGARRSADDLFAEFRGRGQIVAETVRPGALGATMILGGLALAAGLLTVLLGVLAAARGDASLGMAVVGILLVTLGLGAAALWSWRRSATARGRTWVIGTEGITIDGVGPVPWGDLEPPTERMEDAPWDEGRQLALVMPFTPAGQMRADQLDPSLRGVLNDAARPRAFGTPRVHSVRIVRMKGTGRHEFARFLERAHRAVLGR</sequence>